<dbReference type="InterPro" id="IPR014756">
    <property type="entry name" value="Ig_E-set"/>
</dbReference>
<dbReference type="GO" id="GO:0005737">
    <property type="term" value="C:cytoplasm"/>
    <property type="evidence" value="ECO:0007669"/>
    <property type="project" value="TreeGrafter"/>
</dbReference>
<name>A0A226E298_FOLCA</name>
<feature type="compositionally biased region" description="Polar residues" evidence="2">
    <location>
        <begin position="183"/>
        <end position="194"/>
    </location>
</feature>
<dbReference type="SMART" id="SM01017">
    <property type="entry name" value="Arrestin_C"/>
    <property type="match status" value="1"/>
</dbReference>
<dbReference type="Pfam" id="PF00339">
    <property type="entry name" value="Arrestin_N"/>
    <property type="match status" value="1"/>
</dbReference>
<dbReference type="InterPro" id="IPR014752">
    <property type="entry name" value="Arrestin-like_C"/>
</dbReference>
<evidence type="ECO:0000256" key="1">
    <source>
        <dbReference type="ARBA" id="ARBA00005298"/>
    </source>
</evidence>
<feature type="region of interest" description="Disordered" evidence="2">
    <location>
        <begin position="182"/>
        <end position="224"/>
    </location>
</feature>
<feature type="domain" description="Arrestin C-terminal-like" evidence="3">
    <location>
        <begin position="229"/>
        <end position="359"/>
    </location>
</feature>
<gene>
    <name evidence="4" type="ORF">Fcan01_13976</name>
</gene>
<dbReference type="InterPro" id="IPR050357">
    <property type="entry name" value="Arrestin_domain-protein"/>
</dbReference>
<dbReference type="GO" id="GO:0015031">
    <property type="term" value="P:protein transport"/>
    <property type="evidence" value="ECO:0007669"/>
    <property type="project" value="TreeGrafter"/>
</dbReference>
<reference evidence="4 5" key="1">
    <citation type="submission" date="2015-12" db="EMBL/GenBank/DDBJ databases">
        <title>The genome of Folsomia candida.</title>
        <authorList>
            <person name="Faddeeva A."/>
            <person name="Derks M.F."/>
            <person name="Anvar Y."/>
            <person name="Smit S."/>
            <person name="Van Straalen N."/>
            <person name="Roelofs D."/>
        </authorList>
    </citation>
    <scope>NUCLEOTIDE SEQUENCE [LARGE SCALE GENOMIC DNA]</scope>
    <source>
        <strain evidence="4 5">VU population</strain>
        <tissue evidence="4">Whole body</tissue>
    </source>
</reference>
<evidence type="ECO:0000313" key="4">
    <source>
        <dbReference type="EMBL" id="OXA51041.1"/>
    </source>
</evidence>
<comment type="similarity">
    <text evidence="1">Belongs to the arrestin family.</text>
</comment>
<dbReference type="InterPro" id="IPR011021">
    <property type="entry name" value="Arrestin-like_N"/>
</dbReference>
<sequence>MVLRCAIHLEDESPYYVGGGVVSGVLVLSTTWSDKVYGISVKLASKVEVDWDASRLFNPYRTSRNEDVAFHSDCQILMNRNNDGEPSCLANLVSKRTIMITRGVVHRYPFLLKLPKDLPCSFNGTFGHVSYKLVVFIRKPFREMYIGATKSIQVAPLLDLNDQSVHFQLPVVDERKYFLSSARPGSSCRSRTPTPISPSASGGSSLYSRRNSSPAVPSSSSLNVDSDPHNEVVILRVRLPKTAFVPDQLIHFEVDLDNRSRLSLNGARAVLNANSYFQIDQSCKVDCRTLLRCLGPGVGPHGREIWTHSFPCPHVLPTGLGTGIVGAIDLQYFVQFDVIISENVTLSSIVKVIIGTVPFVESNLSSLMASSSSYYYHHHGITSSMSDEDYAMNFLLLPPPPEAGGRVSEEALRRRRRLEVESAKPPPSYDFHMRSAKLDVRTGTPELAETPPPSYEEAVSMSLSLLRMKKHHHHRNKKKCPKFEDRF</sequence>
<dbReference type="SUPFAM" id="SSF81296">
    <property type="entry name" value="E set domains"/>
    <property type="match status" value="2"/>
</dbReference>
<feature type="compositionally biased region" description="Low complexity" evidence="2">
    <location>
        <begin position="197"/>
        <end position="224"/>
    </location>
</feature>
<dbReference type="OrthoDB" id="2333384at2759"/>
<dbReference type="PANTHER" id="PTHR11188">
    <property type="entry name" value="ARRESTIN DOMAIN CONTAINING PROTEIN"/>
    <property type="match status" value="1"/>
</dbReference>
<proteinExistence type="inferred from homology"/>
<organism evidence="4 5">
    <name type="scientific">Folsomia candida</name>
    <name type="common">Springtail</name>
    <dbReference type="NCBI Taxonomy" id="158441"/>
    <lineage>
        <taxon>Eukaryota</taxon>
        <taxon>Metazoa</taxon>
        <taxon>Ecdysozoa</taxon>
        <taxon>Arthropoda</taxon>
        <taxon>Hexapoda</taxon>
        <taxon>Collembola</taxon>
        <taxon>Entomobryomorpha</taxon>
        <taxon>Isotomoidea</taxon>
        <taxon>Isotomidae</taxon>
        <taxon>Proisotominae</taxon>
        <taxon>Folsomia</taxon>
    </lineage>
</organism>
<dbReference type="EMBL" id="LNIX01000008">
    <property type="protein sequence ID" value="OXA51041.1"/>
    <property type="molecule type" value="Genomic_DNA"/>
</dbReference>
<dbReference type="InterPro" id="IPR011022">
    <property type="entry name" value="Arrestin_C-like"/>
</dbReference>
<dbReference type="AlphaFoldDB" id="A0A226E298"/>
<protein>
    <submittedName>
        <fullName evidence="4">Arrestin domain-containing protein 2</fullName>
    </submittedName>
</protein>
<accession>A0A226E298</accession>
<evidence type="ECO:0000256" key="2">
    <source>
        <dbReference type="SAM" id="MobiDB-lite"/>
    </source>
</evidence>
<dbReference type="PANTHER" id="PTHR11188:SF176">
    <property type="entry name" value="ARRESTIN DOMAIN-CONTAINING PROTEIN 1"/>
    <property type="match status" value="1"/>
</dbReference>
<evidence type="ECO:0000259" key="3">
    <source>
        <dbReference type="SMART" id="SM01017"/>
    </source>
</evidence>
<keyword evidence="5" id="KW-1185">Reference proteome</keyword>
<dbReference type="Pfam" id="PF02752">
    <property type="entry name" value="Arrestin_C"/>
    <property type="match status" value="1"/>
</dbReference>
<dbReference type="Gene3D" id="2.60.40.640">
    <property type="match status" value="2"/>
</dbReference>
<comment type="caution">
    <text evidence="4">The sequence shown here is derived from an EMBL/GenBank/DDBJ whole genome shotgun (WGS) entry which is preliminary data.</text>
</comment>
<evidence type="ECO:0000313" key="5">
    <source>
        <dbReference type="Proteomes" id="UP000198287"/>
    </source>
</evidence>
<dbReference type="Proteomes" id="UP000198287">
    <property type="component" value="Unassembled WGS sequence"/>
</dbReference>